<accession>A0A7R8YR19</accession>
<dbReference type="EMBL" id="LR899009">
    <property type="protein sequence ID" value="CAD7079019.1"/>
    <property type="molecule type" value="Genomic_DNA"/>
</dbReference>
<dbReference type="InParanoid" id="A0A7R8YR19"/>
<gene>
    <name evidence="2" type="ORF">HERILL_LOCUS2253</name>
</gene>
<evidence type="ECO:0000313" key="3">
    <source>
        <dbReference type="Proteomes" id="UP000594454"/>
    </source>
</evidence>
<dbReference type="PANTHER" id="PTHR37685:SF1">
    <property type="entry name" value="GEO11136P1-RELATED"/>
    <property type="match status" value="1"/>
</dbReference>
<proteinExistence type="predicted"/>
<protein>
    <recommendedName>
        <fullName evidence="4">Salivary secreted peptide</fullName>
    </recommendedName>
</protein>
<dbReference type="InterPro" id="IPR031734">
    <property type="entry name" value="MBF2"/>
</dbReference>
<sequence>MKCSVAFCVVFVAIWAGAVSAQSHNVTWGAVGKHDTLLDREIVVKKSKLLQIVTEDFTYPRKGYNNNYNITAIRCTDQYTNGKGGYAALLNGGPRFKEVTIHLKSQRNHGFNFIIEIYGR</sequence>
<feature type="chain" id="PRO_5030772754" description="Salivary secreted peptide" evidence="1">
    <location>
        <begin position="22"/>
        <end position="120"/>
    </location>
</feature>
<keyword evidence="3" id="KW-1185">Reference proteome</keyword>
<name>A0A7R8YR19_HERIL</name>
<dbReference type="OrthoDB" id="8192785at2759"/>
<keyword evidence="1" id="KW-0732">Signal</keyword>
<evidence type="ECO:0000256" key="1">
    <source>
        <dbReference type="SAM" id="SignalP"/>
    </source>
</evidence>
<dbReference type="PANTHER" id="PTHR37685">
    <property type="entry name" value="GEO11136P1-RELATED"/>
    <property type="match status" value="1"/>
</dbReference>
<evidence type="ECO:0008006" key="4">
    <source>
        <dbReference type="Google" id="ProtNLM"/>
    </source>
</evidence>
<reference evidence="2 3" key="1">
    <citation type="submission" date="2020-11" db="EMBL/GenBank/DDBJ databases">
        <authorList>
            <person name="Wallbank WR R."/>
            <person name="Pardo Diaz C."/>
            <person name="Kozak K."/>
            <person name="Martin S."/>
            <person name="Jiggins C."/>
            <person name="Moest M."/>
            <person name="Warren A I."/>
            <person name="Generalovic N T."/>
            <person name="Byers J.R.P. K."/>
            <person name="Montejo-Kovacevich G."/>
            <person name="Yen C E."/>
        </authorList>
    </citation>
    <scope>NUCLEOTIDE SEQUENCE [LARGE SCALE GENOMIC DNA]</scope>
</reference>
<dbReference type="Pfam" id="PF15868">
    <property type="entry name" value="MBF2"/>
    <property type="match status" value="1"/>
</dbReference>
<feature type="signal peptide" evidence="1">
    <location>
        <begin position="1"/>
        <end position="21"/>
    </location>
</feature>
<evidence type="ECO:0000313" key="2">
    <source>
        <dbReference type="EMBL" id="CAD7079019.1"/>
    </source>
</evidence>
<dbReference type="AlphaFoldDB" id="A0A7R8YR19"/>
<organism evidence="2 3">
    <name type="scientific">Hermetia illucens</name>
    <name type="common">Black soldier fly</name>
    <dbReference type="NCBI Taxonomy" id="343691"/>
    <lineage>
        <taxon>Eukaryota</taxon>
        <taxon>Metazoa</taxon>
        <taxon>Ecdysozoa</taxon>
        <taxon>Arthropoda</taxon>
        <taxon>Hexapoda</taxon>
        <taxon>Insecta</taxon>
        <taxon>Pterygota</taxon>
        <taxon>Neoptera</taxon>
        <taxon>Endopterygota</taxon>
        <taxon>Diptera</taxon>
        <taxon>Brachycera</taxon>
        <taxon>Stratiomyomorpha</taxon>
        <taxon>Stratiomyidae</taxon>
        <taxon>Hermetiinae</taxon>
        <taxon>Hermetia</taxon>
    </lineage>
</organism>
<dbReference type="Proteomes" id="UP000594454">
    <property type="component" value="Chromosome 1"/>
</dbReference>
<dbReference type="OMA" id="RSFRDMH"/>